<dbReference type="SUPFAM" id="SSF53474">
    <property type="entry name" value="alpha/beta-Hydrolases"/>
    <property type="match status" value="1"/>
</dbReference>
<accession>A0A914L691</accession>
<keyword evidence="2" id="KW-1185">Reference proteome</keyword>
<dbReference type="InterPro" id="IPR029058">
    <property type="entry name" value="AB_hydrolase_fold"/>
</dbReference>
<dbReference type="Proteomes" id="UP000887563">
    <property type="component" value="Unplaced"/>
</dbReference>
<dbReference type="Gene3D" id="3.40.50.1820">
    <property type="entry name" value="alpha/beta hydrolase"/>
    <property type="match status" value="1"/>
</dbReference>
<reference evidence="3" key="1">
    <citation type="submission" date="2022-11" db="UniProtKB">
        <authorList>
            <consortium name="WormBaseParasite"/>
        </authorList>
    </citation>
    <scope>IDENTIFICATION</scope>
</reference>
<dbReference type="PANTHER" id="PTHR45908:SF23">
    <property type="entry name" value="FUNGAL LIPASE-LIKE DOMAIN-CONTAINING PROTEIN"/>
    <property type="match status" value="1"/>
</dbReference>
<proteinExistence type="predicted"/>
<evidence type="ECO:0000313" key="3">
    <source>
        <dbReference type="WBParaSite" id="Minc3s00299g09686"/>
    </source>
</evidence>
<dbReference type="PANTHER" id="PTHR45908">
    <property type="entry name" value="PROTEIN CBG11750-RELATED"/>
    <property type="match status" value="1"/>
</dbReference>
<evidence type="ECO:0000259" key="1">
    <source>
        <dbReference type="Pfam" id="PF01764"/>
    </source>
</evidence>
<dbReference type="Pfam" id="PF01764">
    <property type="entry name" value="Lipase_3"/>
    <property type="match status" value="1"/>
</dbReference>
<sequence length="258" mass="29862">MYVVETYKDNFIRLKIFPLAAAAYGSDKNINDCLLQIYPDFQFVKNWVVTCQRKDHFCSAFIAVSFTDKAIVLSFRGTDSFWQLTHEVWQTIFRKKVPSVFGYGHVAFYFDDIFNQLDKKGVTEEIHYLLRQHKHYEVWITGHSLGGALAAIAAAKLIQSKEIGPDKIKLVTFGQPRTGDSGFAAGMNKNLPFFNYRVTRARDLVVHVPPRTYEDYAHYKTEIFYDNDMKPGAKWKRCVGGDEDKDCANRYGHYLYNF</sequence>
<dbReference type="CDD" id="cd00519">
    <property type="entry name" value="Lipase_3"/>
    <property type="match status" value="1"/>
</dbReference>
<dbReference type="GO" id="GO:0006629">
    <property type="term" value="P:lipid metabolic process"/>
    <property type="evidence" value="ECO:0007669"/>
    <property type="project" value="InterPro"/>
</dbReference>
<dbReference type="WBParaSite" id="Minc3s00299g09686">
    <property type="protein sequence ID" value="Minc3s00299g09686"/>
    <property type="gene ID" value="Minc3s00299g09686"/>
</dbReference>
<protein>
    <submittedName>
        <fullName evidence="3">Fungal lipase-like domain-containing protein</fullName>
    </submittedName>
</protein>
<name>A0A914L691_MELIC</name>
<evidence type="ECO:0000313" key="2">
    <source>
        <dbReference type="Proteomes" id="UP000887563"/>
    </source>
</evidence>
<feature type="domain" description="Fungal lipase-type" evidence="1">
    <location>
        <begin position="72"/>
        <end position="211"/>
    </location>
</feature>
<organism evidence="2 3">
    <name type="scientific">Meloidogyne incognita</name>
    <name type="common">Southern root-knot nematode worm</name>
    <name type="synonym">Oxyuris incognita</name>
    <dbReference type="NCBI Taxonomy" id="6306"/>
    <lineage>
        <taxon>Eukaryota</taxon>
        <taxon>Metazoa</taxon>
        <taxon>Ecdysozoa</taxon>
        <taxon>Nematoda</taxon>
        <taxon>Chromadorea</taxon>
        <taxon>Rhabditida</taxon>
        <taxon>Tylenchina</taxon>
        <taxon>Tylenchomorpha</taxon>
        <taxon>Tylenchoidea</taxon>
        <taxon>Meloidogynidae</taxon>
        <taxon>Meloidogyninae</taxon>
        <taxon>Meloidogyne</taxon>
        <taxon>Meloidogyne incognita group</taxon>
    </lineage>
</organism>
<dbReference type="InterPro" id="IPR002921">
    <property type="entry name" value="Fungal_lipase-type"/>
</dbReference>
<dbReference type="AlphaFoldDB" id="A0A914L691"/>